<dbReference type="FunFam" id="3.40.50.300:FF:000589">
    <property type="entry name" value="ABC transporter, ATP-binding subunit"/>
    <property type="match status" value="1"/>
</dbReference>
<evidence type="ECO:0000256" key="3">
    <source>
        <dbReference type="ARBA" id="ARBA00022475"/>
    </source>
</evidence>
<dbReference type="Gene3D" id="3.40.50.300">
    <property type="entry name" value="P-loop containing nucleotide triphosphate hydrolases"/>
    <property type="match status" value="1"/>
</dbReference>
<evidence type="ECO:0000256" key="2">
    <source>
        <dbReference type="ARBA" id="ARBA00022448"/>
    </source>
</evidence>
<evidence type="ECO:0000256" key="5">
    <source>
        <dbReference type="ARBA" id="ARBA00022840"/>
    </source>
</evidence>
<keyword evidence="6" id="KW-1278">Translocase</keyword>
<keyword evidence="13" id="KW-1185">Reference proteome</keyword>
<dbReference type="PANTHER" id="PTHR42711">
    <property type="entry name" value="ABC TRANSPORTER ATP-BINDING PROTEIN"/>
    <property type="match status" value="1"/>
</dbReference>
<dbReference type="GO" id="GO:0005524">
    <property type="term" value="F:ATP binding"/>
    <property type="evidence" value="ECO:0007669"/>
    <property type="project" value="UniProtKB-KW"/>
</dbReference>
<comment type="subcellular location">
    <subcellularLocation>
        <location evidence="1">Cell membrane</location>
        <topology evidence="1">Peripheral membrane protein</topology>
        <orientation evidence="1">Cytoplasmic side</orientation>
    </subcellularLocation>
</comment>
<dbReference type="GO" id="GO:0046677">
    <property type="term" value="P:response to antibiotic"/>
    <property type="evidence" value="ECO:0007669"/>
    <property type="project" value="UniProtKB-KW"/>
</dbReference>
<evidence type="ECO:0000256" key="8">
    <source>
        <dbReference type="ARBA" id="ARBA00023251"/>
    </source>
</evidence>
<gene>
    <name evidence="12" type="ORF">HNR07_001558</name>
</gene>
<feature type="region of interest" description="Disordered" evidence="10">
    <location>
        <begin position="318"/>
        <end position="365"/>
    </location>
</feature>
<organism evidence="12 13">
    <name type="scientific">Nocardiopsis metallicus</name>
    <dbReference type="NCBI Taxonomy" id="179819"/>
    <lineage>
        <taxon>Bacteria</taxon>
        <taxon>Bacillati</taxon>
        <taxon>Actinomycetota</taxon>
        <taxon>Actinomycetes</taxon>
        <taxon>Streptosporangiales</taxon>
        <taxon>Nocardiopsidaceae</taxon>
        <taxon>Nocardiopsis</taxon>
    </lineage>
</organism>
<dbReference type="SUPFAM" id="SSF52540">
    <property type="entry name" value="P-loop containing nucleoside triphosphate hydrolases"/>
    <property type="match status" value="1"/>
</dbReference>
<feature type="domain" description="ABC transporter" evidence="11">
    <location>
        <begin position="11"/>
        <end position="242"/>
    </location>
</feature>
<dbReference type="InterPro" id="IPR017871">
    <property type="entry name" value="ABC_transporter-like_CS"/>
</dbReference>
<evidence type="ECO:0000313" key="12">
    <source>
        <dbReference type="EMBL" id="MBB5490421.1"/>
    </source>
</evidence>
<dbReference type="InterPro" id="IPR025302">
    <property type="entry name" value="DrrA1/2-like_C"/>
</dbReference>
<dbReference type="GO" id="GO:1900753">
    <property type="term" value="P:doxorubicin transport"/>
    <property type="evidence" value="ECO:0007669"/>
    <property type="project" value="InterPro"/>
</dbReference>
<evidence type="ECO:0000256" key="1">
    <source>
        <dbReference type="ARBA" id="ARBA00004413"/>
    </source>
</evidence>
<dbReference type="EMBL" id="JACHDO010000001">
    <property type="protein sequence ID" value="MBB5490421.1"/>
    <property type="molecule type" value="Genomic_DNA"/>
</dbReference>
<keyword evidence="3" id="KW-1003">Cell membrane</keyword>
<evidence type="ECO:0000256" key="10">
    <source>
        <dbReference type="SAM" id="MobiDB-lite"/>
    </source>
</evidence>
<dbReference type="InterPro" id="IPR003593">
    <property type="entry name" value="AAA+_ATPase"/>
</dbReference>
<dbReference type="Pfam" id="PF13732">
    <property type="entry name" value="DrrA1-3_C"/>
    <property type="match status" value="1"/>
</dbReference>
<dbReference type="NCBIfam" id="TIGR01188">
    <property type="entry name" value="drrA"/>
    <property type="match status" value="1"/>
</dbReference>
<dbReference type="InterPro" id="IPR027417">
    <property type="entry name" value="P-loop_NTPase"/>
</dbReference>
<dbReference type="InterPro" id="IPR005894">
    <property type="entry name" value="DrrA"/>
</dbReference>
<keyword evidence="2" id="KW-0813">Transport</keyword>
<dbReference type="GO" id="GO:0005886">
    <property type="term" value="C:plasma membrane"/>
    <property type="evidence" value="ECO:0007669"/>
    <property type="project" value="UniProtKB-SubCell"/>
</dbReference>
<evidence type="ECO:0000256" key="7">
    <source>
        <dbReference type="ARBA" id="ARBA00023136"/>
    </source>
</evidence>
<keyword evidence="4" id="KW-0547">Nucleotide-binding</keyword>
<dbReference type="GO" id="GO:0043215">
    <property type="term" value="P:daunorubicin transport"/>
    <property type="evidence" value="ECO:0007669"/>
    <property type="project" value="InterPro"/>
</dbReference>
<dbReference type="GO" id="GO:0016887">
    <property type="term" value="F:ATP hydrolysis activity"/>
    <property type="evidence" value="ECO:0007669"/>
    <property type="project" value="InterPro"/>
</dbReference>
<evidence type="ECO:0000313" key="13">
    <source>
        <dbReference type="Proteomes" id="UP000579647"/>
    </source>
</evidence>
<sequence length="365" mass="38599">MSTRVSGGPVIVAEGLRKLYPGGKVALDGVDLVVEPGTVHGLLGPNGAGKTTSVRVLATLLGFDGGRARVAGADVATQARLVRSRIGFVGQYAAVDEILSGRRNLEMFGRLYHLGRRRSRERAVELLERFDLTGAADRSVRTYSGGMRRRLDLAAGLVLDPRVLFLDEPTTGLDPRSRAEVWRAVRELVAAGTTVLLTTQYLEEADRLADRVSVVDAGRVIAEGSPEELKERVGGGRVEVVVARAEELSVAAQVLGRVSGARPEVDVDALGVRVSMGGRGAALTRVVRALDEAGLDVEDIALRRPTLDDVFLSLTGEERAGQRGGGEDEGVQAGSVGALPGRGGAEPRGSGQRGASWRGAREERS</sequence>
<accession>A0A840WBL3</accession>
<keyword evidence="5 12" id="KW-0067">ATP-binding</keyword>
<evidence type="ECO:0000256" key="6">
    <source>
        <dbReference type="ARBA" id="ARBA00022967"/>
    </source>
</evidence>
<keyword evidence="8" id="KW-0046">Antibiotic resistance</keyword>
<dbReference type="PROSITE" id="PS50893">
    <property type="entry name" value="ABC_TRANSPORTER_2"/>
    <property type="match status" value="1"/>
</dbReference>
<comment type="caution">
    <text evidence="12">The sequence shown here is derived from an EMBL/GenBank/DDBJ whole genome shotgun (WGS) entry which is preliminary data.</text>
</comment>
<evidence type="ECO:0000256" key="9">
    <source>
        <dbReference type="ARBA" id="ARBA00049985"/>
    </source>
</evidence>
<name>A0A840WBL3_9ACTN</name>
<evidence type="ECO:0000256" key="4">
    <source>
        <dbReference type="ARBA" id="ARBA00022741"/>
    </source>
</evidence>
<proteinExistence type="inferred from homology"/>
<dbReference type="AlphaFoldDB" id="A0A840WBL3"/>
<dbReference type="Pfam" id="PF00005">
    <property type="entry name" value="ABC_tran"/>
    <property type="match status" value="1"/>
</dbReference>
<dbReference type="InterPro" id="IPR003439">
    <property type="entry name" value="ABC_transporter-like_ATP-bd"/>
</dbReference>
<dbReference type="Proteomes" id="UP000579647">
    <property type="component" value="Unassembled WGS sequence"/>
</dbReference>
<dbReference type="SMART" id="SM00382">
    <property type="entry name" value="AAA"/>
    <property type="match status" value="1"/>
</dbReference>
<reference evidence="12 13" key="1">
    <citation type="submission" date="2020-08" db="EMBL/GenBank/DDBJ databases">
        <title>Sequencing the genomes of 1000 actinobacteria strains.</title>
        <authorList>
            <person name="Klenk H.-P."/>
        </authorList>
    </citation>
    <scope>NUCLEOTIDE SEQUENCE [LARGE SCALE GENOMIC DNA]</scope>
    <source>
        <strain evidence="12 13">DSM 44598</strain>
    </source>
</reference>
<protein>
    <submittedName>
        <fullName evidence="12">ABC-2 type transport system ATP-binding protein</fullName>
    </submittedName>
</protein>
<dbReference type="InterPro" id="IPR050763">
    <property type="entry name" value="ABC_transporter_ATP-binding"/>
</dbReference>
<comment type="similarity">
    <text evidence="9">Belongs to the ABC transporter superfamily. Drug exporter-1 (DrugE1) (TC 3.A.1.105) family.</text>
</comment>
<dbReference type="PROSITE" id="PS00211">
    <property type="entry name" value="ABC_TRANSPORTER_1"/>
    <property type="match status" value="1"/>
</dbReference>
<dbReference type="PANTHER" id="PTHR42711:SF19">
    <property type="entry name" value="DOXORUBICIN RESISTANCE ATP-BINDING PROTEIN DRRA"/>
    <property type="match status" value="1"/>
</dbReference>
<keyword evidence="7" id="KW-0472">Membrane</keyword>
<evidence type="ECO:0000259" key="11">
    <source>
        <dbReference type="PROSITE" id="PS50893"/>
    </source>
</evidence>